<dbReference type="InterPro" id="IPR036259">
    <property type="entry name" value="MFS_trans_sf"/>
</dbReference>
<dbReference type="GO" id="GO:0022857">
    <property type="term" value="F:transmembrane transporter activity"/>
    <property type="evidence" value="ECO:0007669"/>
    <property type="project" value="InterPro"/>
</dbReference>
<feature type="transmembrane region" description="Helical" evidence="8">
    <location>
        <begin position="196"/>
        <end position="216"/>
    </location>
</feature>
<dbReference type="Gene3D" id="1.20.1720.10">
    <property type="entry name" value="Multidrug resistance protein D"/>
    <property type="match status" value="1"/>
</dbReference>
<protein>
    <recommendedName>
        <fullName evidence="9">Major facilitator superfamily (MFS) profile domain-containing protein</fullName>
    </recommendedName>
</protein>
<feature type="domain" description="Major facilitator superfamily (MFS) profile" evidence="9">
    <location>
        <begin position="73"/>
        <end position="562"/>
    </location>
</feature>
<keyword evidence="4 8" id="KW-0812">Transmembrane</keyword>
<dbReference type="OrthoDB" id="10021397at2759"/>
<dbReference type="PRINTS" id="PR01036">
    <property type="entry name" value="TCRTETB"/>
</dbReference>
<feature type="transmembrane region" description="Helical" evidence="8">
    <location>
        <begin position="538"/>
        <end position="558"/>
    </location>
</feature>
<dbReference type="SUPFAM" id="SSF103473">
    <property type="entry name" value="MFS general substrate transporter"/>
    <property type="match status" value="1"/>
</dbReference>
<feature type="transmembrane region" description="Helical" evidence="8">
    <location>
        <begin position="138"/>
        <end position="156"/>
    </location>
</feature>
<dbReference type="EMBL" id="KN818255">
    <property type="protein sequence ID" value="KIL63788.1"/>
    <property type="molecule type" value="Genomic_DNA"/>
</dbReference>
<feature type="compositionally biased region" description="Polar residues" evidence="7">
    <location>
        <begin position="10"/>
        <end position="20"/>
    </location>
</feature>
<feature type="transmembrane region" description="Helical" evidence="8">
    <location>
        <begin position="70"/>
        <end position="95"/>
    </location>
</feature>
<dbReference type="PANTHER" id="PTHR23501">
    <property type="entry name" value="MAJOR FACILITATOR SUPERFAMILY"/>
    <property type="match status" value="1"/>
</dbReference>
<dbReference type="Proteomes" id="UP000054549">
    <property type="component" value="Unassembled WGS sequence"/>
</dbReference>
<name>A0A0C2X4Y9_AMAMK</name>
<evidence type="ECO:0000256" key="6">
    <source>
        <dbReference type="ARBA" id="ARBA00023136"/>
    </source>
</evidence>
<keyword evidence="11" id="KW-1185">Reference proteome</keyword>
<keyword evidence="3" id="KW-0813">Transport</keyword>
<feature type="transmembrane region" description="Helical" evidence="8">
    <location>
        <begin position="372"/>
        <end position="391"/>
    </location>
</feature>
<dbReference type="Gene3D" id="1.20.1250.20">
    <property type="entry name" value="MFS general substrate transporter like domains"/>
    <property type="match status" value="1"/>
</dbReference>
<evidence type="ECO:0000256" key="7">
    <source>
        <dbReference type="SAM" id="MobiDB-lite"/>
    </source>
</evidence>
<dbReference type="GO" id="GO:0012505">
    <property type="term" value="C:endomembrane system"/>
    <property type="evidence" value="ECO:0007669"/>
    <property type="project" value="UniProtKB-SubCell"/>
</dbReference>
<dbReference type="InParanoid" id="A0A0C2X4Y9"/>
<feature type="transmembrane region" description="Helical" evidence="8">
    <location>
        <begin position="107"/>
        <end position="126"/>
    </location>
</feature>
<evidence type="ECO:0000256" key="5">
    <source>
        <dbReference type="ARBA" id="ARBA00022989"/>
    </source>
</evidence>
<dbReference type="Pfam" id="PF07690">
    <property type="entry name" value="MFS_1"/>
    <property type="match status" value="1"/>
</dbReference>
<dbReference type="FunFam" id="1.20.1720.10:FF:000013">
    <property type="entry name" value="Related to multidrug resistance proteins"/>
    <property type="match status" value="1"/>
</dbReference>
<reference evidence="10 11" key="1">
    <citation type="submission" date="2014-04" db="EMBL/GenBank/DDBJ databases">
        <title>Evolutionary Origins and Diversification of the Mycorrhizal Mutualists.</title>
        <authorList>
            <consortium name="DOE Joint Genome Institute"/>
            <consortium name="Mycorrhizal Genomics Consortium"/>
            <person name="Kohler A."/>
            <person name="Kuo A."/>
            <person name="Nagy L.G."/>
            <person name="Floudas D."/>
            <person name="Copeland A."/>
            <person name="Barry K.W."/>
            <person name="Cichocki N."/>
            <person name="Veneault-Fourrey C."/>
            <person name="LaButti K."/>
            <person name="Lindquist E.A."/>
            <person name="Lipzen A."/>
            <person name="Lundell T."/>
            <person name="Morin E."/>
            <person name="Murat C."/>
            <person name="Riley R."/>
            <person name="Ohm R."/>
            <person name="Sun H."/>
            <person name="Tunlid A."/>
            <person name="Henrissat B."/>
            <person name="Grigoriev I.V."/>
            <person name="Hibbett D.S."/>
            <person name="Martin F."/>
        </authorList>
    </citation>
    <scope>NUCLEOTIDE SEQUENCE [LARGE SCALE GENOMIC DNA]</scope>
    <source>
        <strain evidence="10 11">Koide BX008</strain>
    </source>
</reference>
<dbReference type="InterPro" id="IPR011701">
    <property type="entry name" value="MFS"/>
</dbReference>
<feature type="transmembrane region" description="Helical" evidence="8">
    <location>
        <begin position="333"/>
        <end position="352"/>
    </location>
</feature>
<feature type="region of interest" description="Disordered" evidence="7">
    <location>
        <begin position="1"/>
        <end position="20"/>
    </location>
</feature>
<evidence type="ECO:0000313" key="10">
    <source>
        <dbReference type="EMBL" id="KIL63788.1"/>
    </source>
</evidence>
<feature type="transmembrane region" description="Helical" evidence="8">
    <location>
        <begin position="398"/>
        <end position="418"/>
    </location>
</feature>
<gene>
    <name evidence="10" type="ORF">M378DRAFT_79122</name>
</gene>
<evidence type="ECO:0000313" key="11">
    <source>
        <dbReference type="Proteomes" id="UP000054549"/>
    </source>
</evidence>
<dbReference type="STRING" id="946122.A0A0C2X4Y9"/>
<accession>A0A0C2X4Y9</accession>
<feature type="transmembrane region" description="Helical" evidence="8">
    <location>
        <begin position="162"/>
        <end position="184"/>
    </location>
</feature>
<proteinExistence type="inferred from homology"/>
<dbReference type="PANTHER" id="PTHR23501:SF189">
    <property type="entry name" value="DRUG TRANSPORTER, PUTATIVE (AFU_ORTHOLOGUE AFUA_4G03920)-RELATED"/>
    <property type="match status" value="1"/>
</dbReference>
<evidence type="ECO:0000256" key="3">
    <source>
        <dbReference type="ARBA" id="ARBA00022448"/>
    </source>
</evidence>
<evidence type="ECO:0000256" key="8">
    <source>
        <dbReference type="SAM" id="Phobius"/>
    </source>
</evidence>
<comment type="subcellular location">
    <subcellularLocation>
        <location evidence="1">Endomembrane system</location>
        <topology evidence="1">Multi-pass membrane protein</topology>
    </subcellularLocation>
</comment>
<feature type="transmembrane region" description="Helical" evidence="8">
    <location>
        <begin position="228"/>
        <end position="248"/>
    </location>
</feature>
<keyword evidence="6 8" id="KW-0472">Membrane</keyword>
<dbReference type="InterPro" id="IPR020846">
    <property type="entry name" value="MFS_dom"/>
</dbReference>
<evidence type="ECO:0000256" key="1">
    <source>
        <dbReference type="ARBA" id="ARBA00004127"/>
    </source>
</evidence>
<dbReference type="PROSITE" id="PS50850">
    <property type="entry name" value="MFS"/>
    <property type="match status" value="1"/>
</dbReference>
<comment type="similarity">
    <text evidence="2">Belongs to the major facilitator superfamily.</text>
</comment>
<sequence>MADISEEPRQSLSVPSSCSSGTAVHISSAIIASQPDAVKEKQTRCTGPPHRNEGLVTLVDQTNLLPLDKIITVFLSLGLCIIVSAFDSVVVATALPTISEDFEAGTIVSWVPAAFLLTSTSFQPLYGRFSDIFGRKASLSISMVVFMIGNLISGFSRSIIQLIVARGISGAGGGGIISMCQIIISDIVTLRERGKYQGIIGVIIALGYTMGPIVGGALSQDVSWRWCFWFSIPISLVATCIVLFVLPLQSIRGRIREKLLIMDFFGAFLCLVGSTLILLPLIWGGVTFPWRSPEVLITFFCGLVVTAGFTLWEWMCAKLPIVPMYIFRHSTVIGVYITMFVNGFVFFSSIYYVPQYLQIVMGDAPFKAGIFLLPYLIGQMVASLISGMLVSITGKYRVIIHTGFALWSIACGLLSTITPHSPRAVLVVYMLFAGIGAGQTLQTTTVAAQASVTRQDVSVVTAFRNFIRQLGGALSLAIGSTIINNALRDSMTDLKLEPAMISALIDKPSVLASPASVGLSHEDASFILFNGYTRGFRYVFIINACWTAIATAASVLMIKQMDLTDEGDSSLTRQGEKSAC</sequence>
<feature type="transmembrane region" description="Helical" evidence="8">
    <location>
        <begin position="260"/>
        <end position="283"/>
    </location>
</feature>
<feature type="transmembrane region" description="Helical" evidence="8">
    <location>
        <begin position="424"/>
        <end position="441"/>
    </location>
</feature>
<dbReference type="CDD" id="cd17502">
    <property type="entry name" value="MFS_Azr1_MDR_like"/>
    <property type="match status" value="1"/>
</dbReference>
<keyword evidence="5 8" id="KW-1133">Transmembrane helix</keyword>
<dbReference type="AlphaFoldDB" id="A0A0C2X4Y9"/>
<evidence type="ECO:0000256" key="4">
    <source>
        <dbReference type="ARBA" id="ARBA00022692"/>
    </source>
</evidence>
<organism evidence="10 11">
    <name type="scientific">Amanita muscaria (strain Koide BX008)</name>
    <dbReference type="NCBI Taxonomy" id="946122"/>
    <lineage>
        <taxon>Eukaryota</taxon>
        <taxon>Fungi</taxon>
        <taxon>Dikarya</taxon>
        <taxon>Basidiomycota</taxon>
        <taxon>Agaricomycotina</taxon>
        <taxon>Agaricomycetes</taxon>
        <taxon>Agaricomycetidae</taxon>
        <taxon>Agaricales</taxon>
        <taxon>Pluteineae</taxon>
        <taxon>Amanitaceae</taxon>
        <taxon>Amanita</taxon>
    </lineage>
</organism>
<evidence type="ECO:0000256" key="2">
    <source>
        <dbReference type="ARBA" id="ARBA00008335"/>
    </source>
</evidence>
<dbReference type="HOGENOM" id="CLU_000960_22_0_1"/>
<dbReference type="GO" id="GO:0005886">
    <property type="term" value="C:plasma membrane"/>
    <property type="evidence" value="ECO:0007669"/>
    <property type="project" value="TreeGrafter"/>
</dbReference>
<feature type="transmembrane region" description="Helical" evidence="8">
    <location>
        <begin position="295"/>
        <end position="312"/>
    </location>
</feature>
<evidence type="ECO:0000259" key="9">
    <source>
        <dbReference type="PROSITE" id="PS50850"/>
    </source>
</evidence>